<proteinExistence type="predicted"/>
<feature type="non-terminal residue" evidence="1">
    <location>
        <position position="1"/>
    </location>
</feature>
<name>A0A0K2UB16_LEPSM</name>
<sequence>DIAFEIPVFQLYLDGSIFWLYDLVSELILRPSIQITSSPSPFFKIGFGTLQSSWLLF</sequence>
<organism evidence="1">
    <name type="scientific">Lepeophtheirus salmonis</name>
    <name type="common">Salmon louse</name>
    <name type="synonym">Caligus salmonis</name>
    <dbReference type="NCBI Taxonomy" id="72036"/>
    <lineage>
        <taxon>Eukaryota</taxon>
        <taxon>Metazoa</taxon>
        <taxon>Ecdysozoa</taxon>
        <taxon>Arthropoda</taxon>
        <taxon>Crustacea</taxon>
        <taxon>Multicrustacea</taxon>
        <taxon>Hexanauplia</taxon>
        <taxon>Copepoda</taxon>
        <taxon>Siphonostomatoida</taxon>
        <taxon>Caligidae</taxon>
        <taxon>Lepeophtheirus</taxon>
    </lineage>
</organism>
<dbReference type="AlphaFoldDB" id="A0A0K2UB16"/>
<dbReference type="EMBL" id="HACA01017791">
    <property type="protein sequence ID" value="CDW35152.1"/>
    <property type="molecule type" value="Transcribed_RNA"/>
</dbReference>
<evidence type="ECO:0000313" key="1">
    <source>
        <dbReference type="EMBL" id="CDW35152.1"/>
    </source>
</evidence>
<reference evidence="1" key="1">
    <citation type="submission" date="2014-05" db="EMBL/GenBank/DDBJ databases">
        <authorList>
            <person name="Chronopoulou M."/>
        </authorList>
    </citation>
    <scope>NUCLEOTIDE SEQUENCE</scope>
    <source>
        <tissue evidence="1">Whole organism</tissue>
    </source>
</reference>
<protein>
    <submittedName>
        <fullName evidence="1">Uncharacterized protein</fullName>
    </submittedName>
</protein>
<accession>A0A0K2UB16</accession>